<proteinExistence type="inferred from homology"/>
<dbReference type="NCBIfam" id="TIGR00166">
    <property type="entry name" value="S6"/>
    <property type="match status" value="1"/>
</dbReference>
<dbReference type="GO" id="GO:0006412">
    <property type="term" value="P:translation"/>
    <property type="evidence" value="ECO:0007669"/>
    <property type="project" value="InterPro"/>
</dbReference>
<name>A0A1C9CDV5_PORSO</name>
<dbReference type="GO" id="GO:0003735">
    <property type="term" value="F:structural constituent of ribosome"/>
    <property type="evidence" value="ECO:0007669"/>
    <property type="project" value="InterPro"/>
</dbReference>
<dbReference type="Pfam" id="PF01250">
    <property type="entry name" value="Ribosomal_S6"/>
    <property type="match status" value="1"/>
</dbReference>
<dbReference type="InterPro" id="IPR020815">
    <property type="entry name" value="Ribosomal_bS6_CS"/>
</dbReference>
<evidence type="ECO:0000256" key="6">
    <source>
        <dbReference type="ARBA" id="ARBA00035537"/>
    </source>
</evidence>
<comment type="similarity">
    <text evidence="1">Belongs to the bacterial ribosomal protein bS6 family.</text>
</comment>
<keyword evidence="3" id="KW-0694">RNA-binding</keyword>
<sequence length="106" mass="12612">MEVKNKVKTLNDYETVYILKPEMSEDNVLNLLNKYQGILIDSQAKNIFIQNRGRRHLSYPIKKYHDGIYVQMNYSANGEVVKNLEREMRFEDSVLRILTMKQNEQN</sequence>
<dbReference type="Gene3D" id="3.30.70.60">
    <property type="match status" value="1"/>
</dbReference>
<keyword evidence="2" id="KW-0699">rRNA-binding</keyword>
<protein>
    <recommendedName>
        <fullName evidence="6">30S ribosomal protein S6, chloroplastic</fullName>
    </recommendedName>
</protein>
<dbReference type="EMBL" id="KX284720">
    <property type="protein sequence ID" value="AOM66555.1"/>
    <property type="molecule type" value="Genomic_DNA"/>
</dbReference>
<evidence type="ECO:0000313" key="7">
    <source>
        <dbReference type="EMBL" id="AOM66555.1"/>
    </source>
</evidence>
<dbReference type="GO" id="GO:1990904">
    <property type="term" value="C:ribonucleoprotein complex"/>
    <property type="evidence" value="ECO:0007669"/>
    <property type="project" value="UniProtKB-KW"/>
</dbReference>
<evidence type="ECO:0000256" key="3">
    <source>
        <dbReference type="ARBA" id="ARBA00022884"/>
    </source>
</evidence>
<geneLocation type="plastid" evidence="7"/>
<reference evidence="7" key="1">
    <citation type="journal article" date="2016" name="BMC Biol.">
        <title>Parallel evolution of highly conserved plastid genome architecture in red seaweeds and seed plants.</title>
        <authorList>
            <person name="Lee J."/>
            <person name="Cho C.H."/>
            <person name="Park S.I."/>
            <person name="Choi J.W."/>
            <person name="Song H.S."/>
            <person name="West J.A."/>
            <person name="Bhattacharya D."/>
            <person name="Yoon H.S."/>
        </authorList>
    </citation>
    <scope>NUCLEOTIDE SEQUENCE</scope>
</reference>
<dbReference type="AlphaFoldDB" id="A0A1C9CDV5"/>
<evidence type="ECO:0000256" key="1">
    <source>
        <dbReference type="ARBA" id="ARBA00009512"/>
    </source>
</evidence>
<dbReference type="GeneID" id="29073821"/>
<dbReference type="InterPro" id="IPR020814">
    <property type="entry name" value="Ribosomal_S6_plastid/chlpt"/>
</dbReference>
<organism evidence="7">
    <name type="scientific">Porphyridium sordidum</name>
    <name type="common">Red alga</name>
    <dbReference type="NCBI Taxonomy" id="28024"/>
    <lineage>
        <taxon>Eukaryota</taxon>
        <taxon>Rhodophyta</taxon>
        <taxon>Bangiophyceae</taxon>
        <taxon>Porphyridiales</taxon>
        <taxon>Porphyridiaceae</taxon>
        <taxon>Porphyridium</taxon>
    </lineage>
</organism>
<dbReference type="HAMAP" id="MF_00360">
    <property type="entry name" value="Ribosomal_bS6"/>
    <property type="match status" value="1"/>
</dbReference>
<evidence type="ECO:0000256" key="5">
    <source>
        <dbReference type="ARBA" id="ARBA00023274"/>
    </source>
</evidence>
<keyword evidence="7" id="KW-0934">Plastid</keyword>
<gene>
    <name evidence="7" type="primary">rps6</name>
    <name evidence="7" type="ORF">Psor_080</name>
</gene>
<dbReference type="GO" id="GO:0005737">
    <property type="term" value="C:cytoplasm"/>
    <property type="evidence" value="ECO:0007669"/>
    <property type="project" value="UniProtKB-ARBA"/>
</dbReference>
<dbReference type="PROSITE" id="PS01048">
    <property type="entry name" value="RIBOSOMAL_S6"/>
    <property type="match status" value="1"/>
</dbReference>
<dbReference type="CDD" id="cd15487">
    <property type="entry name" value="bS6_chloro_cyano"/>
    <property type="match status" value="1"/>
</dbReference>
<dbReference type="GO" id="GO:0005840">
    <property type="term" value="C:ribosome"/>
    <property type="evidence" value="ECO:0007669"/>
    <property type="project" value="UniProtKB-KW"/>
</dbReference>
<evidence type="ECO:0000256" key="4">
    <source>
        <dbReference type="ARBA" id="ARBA00022980"/>
    </source>
</evidence>
<keyword evidence="4 7" id="KW-0689">Ribosomal protein</keyword>
<dbReference type="InterPro" id="IPR035980">
    <property type="entry name" value="Ribosomal_bS6_sf"/>
</dbReference>
<accession>A0A1C9CDV5</accession>
<dbReference type="PANTHER" id="PTHR21011:SF1">
    <property type="entry name" value="SMALL RIBOSOMAL SUBUNIT PROTEIN BS6M"/>
    <property type="match status" value="1"/>
</dbReference>
<dbReference type="PANTHER" id="PTHR21011">
    <property type="entry name" value="MITOCHONDRIAL 28S RIBOSOMAL PROTEIN S6"/>
    <property type="match status" value="1"/>
</dbReference>
<dbReference type="InterPro" id="IPR000529">
    <property type="entry name" value="Ribosomal_bS6"/>
</dbReference>
<dbReference type="SUPFAM" id="SSF54995">
    <property type="entry name" value="Ribosomal protein S6"/>
    <property type="match status" value="1"/>
</dbReference>
<keyword evidence="5" id="KW-0687">Ribonucleoprotein</keyword>
<dbReference type="GO" id="GO:0070181">
    <property type="term" value="F:small ribosomal subunit rRNA binding"/>
    <property type="evidence" value="ECO:0007669"/>
    <property type="project" value="TreeGrafter"/>
</dbReference>
<evidence type="ECO:0000256" key="2">
    <source>
        <dbReference type="ARBA" id="ARBA00022730"/>
    </source>
</evidence>
<dbReference type="InterPro" id="IPR014717">
    <property type="entry name" value="Transl_elong_EF1B/ribsomal_bS6"/>
</dbReference>
<dbReference type="RefSeq" id="YP_009297212.1">
    <property type="nucleotide sequence ID" value="NC_031175.1"/>
</dbReference>